<keyword evidence="3" id="KW-1185">Reference proteome</keyword>
<dbReference type="AlphaFoldDB" id="A0A1W1VNR9"/>
<sequence length="211" mass="25535">MRNVVLEMHQLLSERERFYFPFKKNIDRIPNNGIYFLFEKGETYKEFDRVVRVGTHNGPNRLSTRLNQHFLIPKKNGSIFRKNIGRCFLNKEQNPYLKYWEIDTTSRLSRKVNENFIDNIFEKQLEERISHYIQNNFSFCVLQINNKDERLFWESRMISTLAKAKDIEASQEWLGRHSTKEKIRVSGLWQVNELYKDCLTETEFDQIKYSF</sequence>
<evidence type="ECO:0000259" key="1">
    <source>
        <dbReference type="Pfam" id="PF26468"/>
    </source>
</evidence>
<dbReference type="InterPro" id="IPR058782">
    <property type="entry name" value="GIY_YIG_3"/>
</dbReference>
<dbReference type="RefSeq" id="WP_084445197.1">
    <property type="nucleotide sequence ID" value="NZ_FWWW01000067.1"/>
</dbReference>
<dbReference type="STRING" id="645990.SAMN00120144_2034"/>
<proteinExistence type="predicted"/>
<feature type="domain" description="GIY-YIG" evidence="1">
    <location>
        <begin position="25"/>
        <end position="195"/>
    </location>
</feature>
<dbReference type="EMBL" id="FWWW01000067">
    <property type="protein sequence ID" value="SMB94594.1"/>
    <property type="molecule type" value="Genomic_DNA"/>
</dbReference>
<gene>
    <name evidence="2" type="ORF">SAMN00120144_2034</name>
</gene>
<accession>A0A1W1VNR9</accession>
<evidence type="ECO:0000313" key="2">
    <source>
        <dbReference type="EMBL" id="SMB94594.1"/>
    </source>
</evidence>
<evidence type="ECO:0000313" key="3">
    <source>
        <dbReference type="Proteomes" id="UP000192266"/>
    </source>
</evidence>
<dbReference type="Proteomes" id="UP000192266">
    <property type="component" value="Unassembled WGS sequence"/>
</dbReference>
<name>A0A1W1VNR9_9BACT</name>
<protein>
    <recommendedName>
        <fullName evidence="1">GIY-YIG domain-containing protein</fullName>
    </recommendedName>
</protein>
<organism evidence="2 3">
    <name type="scientific">Hymenobacter roseosalivarius DSM 11622</name>
    <dbReference type="NCBI Taxonomy" id="645990"/>
    <lineage>
        <taxon>Bacteria</taxon>
        <taxon>Pseudomonadati</taxon>
        <taxon>Bacteroidota</taxon>
        <taxon>Cytophagia</taxon>
        <taxon>Cytophagales</taxon>
        <taxon>Hymenobacteraceae</taxon>
        <taxon>Hymenobacter</taxon>
    </lineage>
</organism>
<dbReference type="OrthoDB" id="1443121at2"/>
<dbReference type="Pfam" id="PF26468">
    <property type="entry name" value="GIY_YIG_3"/>
    <property type="match status" value="1"/>
</dbReference>
<reference evidence="2 3" key="1">
    <citation type="submission" date="2017-04" db="EMBL/GenBank/DDBJ databases">
        <authorList>
            <person name="Afonso C.L."/>
            <person name="Miller P.J."/>
            <person name="Scott M.A."/>
            <person name="Spackman E."/>
            <person name="Goraichik I."/>
            <person name="Dimitrov K.M."/>
            <person name="Suarez D.L."/>
            <person name="Swayne D.E."/>
        </authorList>
    </citation>
    <scope>NUCLEOTIDE SEQUENCE [LARGE SCALE GENOMIC DNA]</scope>
    <source>
        <strain evidence="2 3">DSM 11622</strain>
    </source>
</reference>